<evidence type="ECO:0000256" key="9">
    <source>
        <dbReference type="ARBA" id="ARBA00023010"/>
    </source>
</evidence>
<dbReference type="FunFam" id="3.10.450.240:FF:000002">
    <property type="entry name" value="Mitochondrial import inner membrane translocase subunit TIM44"/>
    <property type="match status" value="1"/>
</dbReference>
<feature type="region of interest" description="Disordered" evidence="15">
    <location>
        <begin position="21"/>
        <end position="49"/>
    </location>
</feature>
<evidence type="ECO:0000313" key="18">
    <source>
        <dbReference type="Proteomes" id="UP000053477"/>
    </source>
</evidence>
<sequence>MLPRHLRRSFPVSRYSREVLQTKRSPLPTRQNLSQHWGRNFHGSSRRLNELPKSPFQTFVDVLKDELQKSRELQDSVKQLQGDVDKLQDSEAMKKARAAYERARLTSSIKENPKLRAAADELKKQGIKVGDAVSEALKSMEESELMRAISRASAAVSSRIASSTEPIRNTEAYKTLAETVMDALDDSGSAKHAGYEEKEARRKRRQMRLAKAGKKGGLAARGRVAADPEAGSAVILHKDSPRQERWAKLKETNPLLRSFASLREAIDESENPVVSSVRGAAYGVSSWLFDETETAQVTRMMRAMDPFFEREAFERELREYIIPEVVDAYLSADREALKKWCGEATYNVLWATMEQYLKQGLISDSKVLDIRQVDLSAGKVLENDIPVFVVTFATQEILLFRNAKTRDVVVGAEDRVEQCHYAAVITRSELELDDELTGGWKVIEMARRSARAYL</sequence>
<dbReference type="STRING" id="27342.A0A0H2S518"/>
<evidence type="ECO:0000256" key="2">
    <source>
        <dbReference type="ARBA" id="ARBA00009597"/>
    </source>
</evidence>
<evidence type="ECO:0000256" key="7">
    <source>
        <dbReference type="ARBA" id="ARBA00022927"/>
    </source>
</evidence>
<evidence type="ECO:0000256" key="14">
    <source>
        <dbReference type="SAM" id="Coils"/>
    </source>
</evidence>
<gene>
    <name evidence="17" type="ORF">SCHPADRAFT_918760</name>
</gene>
<feature type="coiled-coil region" evidence="14">
    <location>
        <begin position="63"/>
        <end position="90"/>
    </location>
</feature>
<dbReference type="SMART" id="SM00978">
    <property type="entry name" value="Tim44"/>
    <property type="match status" value="1"/>
</dbReference>
<dbReference type="Pfam" id="PF04280">
    <property type="entry name" value="Tim44"/>
    <property type="match status" value="1"/>
</dbReference>
<feature type="compositionally biased region" description="Polar residues" evidence="15">
    <location>
        <begin position="22"/>
        <end position="37"/>
    </location>
</feature>
<proteinExistence type="inferred from homology"/>
<dbReference type="GO" id="GO:0005743">
    <property type="term" value="C:mitochondrial inner membrane"/>
    <property type="evidence" value="ECO:0007669"/>
    <property type="project" value="UniProtKB-SubCell"/>
</dbReference>
<evidence type="ECO:0000256" key="13">
    <source>
        <dbReference type="PIRNR" id="PIRNR037871"/>
    </source>
</evidence>
<dbReference type="GO" id="GO:0005524">
    <property type="term" value="F:ATP binding"/>
    <property type="evidence" value="ECO:0007669"/>
    <property type="project" value="UniProtKB-KW"/>
</dbReference>
<name>A0A0H2S518_9AGAM</name>
<dbReference type="PANTHER" id="PTHR10721">
    <property type="entry name" value="MITOCHONDRIAL IMPORT INNER MEMBRANE TRANSLOCASE SUBUNIT TIM44"/>
    <property type="match status" value="1"/>
</dbReference>
<evidence type="ECO:0000256" key="6">
    <source>
        <dbReference type="ARBA" id="ARBA00022840"/>
    </source>
</evidence>
<keyword evidence="11 13" id="KW-0472">Membrane</keyword>
<keyword evidence="8" id="KW-0809">Transit peptide</keyword>
<dbReference type="InterPro" id="IPR007379">
    <property type="entry name" value="Tim44-like_dom"/>
</dbReference>
<reference evidence="17 18" key="1">
    <citation type="submission" date="2015-04" db="EMBL/GenBank/DDBJ databases">
        <title>Complete genome sequence of Schizopora paradoxa KUC8140, a cosmopolitan wood degrader in East Asia.</title>
        <authorList>
            <consortium name="DOE Joint Genome Institute"/>
            <person name="Min B."/>
            <person name="Park H."/>
            <person name="Jang Y."/>
            <person name="Kim J.-J."/>
            <person name="Kim K.H."/>
            <person name="Pangilinan J."/>
            <person name="Lipzen A."/>
            <person name="Riley R."/>
            <person name="Grigoriev I.V."/>
            <person name="Spatafora J.W."/>
            <person name="Choi I.-G."/>
        </authorList>
    </citation>
    <scope>NUCLEOTIDE SEQUENCE [LARGE SCALE GENOMIC DNA]</scope>
    <source>
        <strain evidence="17 18">KUC8140</strain>
    </source>
</reference>
<evidence type="ECO:0000256" key="4">
    <source>
        <dbReference type="ARBA" id="ARBA00022741"/>
    </source>
</evidence>
<comment type="function">
    <text evidence="13">Essential component of the PAM complex, a complex required for the translocation of transit peptide-containing proteins from the inner membrane into the mitochondrial matrix in an ATP-dependent manner.</text>
</comment>
<evidence type="ECO:0000256" key="15">
    <source>
        <dbReference type="SAM" id="MobiDB-lite"/>
    </source>
</evidence>
<dbReference type="OrthoDB" id="10265990at2759"/>
<evidence type="ECO:0000256" key="5">
    <source>
        <dbReference type="ARBA" id="ARBA00022792"/>
    </source>
</evidence>
<evidence type="ECO:0000256" key="1">
    <source>
        <dbReference type="ARBA" id="ARBA00004637"/>
    </source>
</evidence>
<evidence type="ECO:0000259" key="16">
    <source>
        <dbReference type="SMART" id="SM00978"/>
    </source>
</evidence>
<dbReference type="GO" id="GO:0030150">
    <property type="term" value="P:protein import into mitochondrial matrix"/>
    <property type="evidence" value="ECO:0007669"/>
    <property type="project" value="InterPro"/>
</dbReference>
<evidence type="ECO:0000256" key="12">
    <source>
        <dbReference type="ARBA" id="ARBA00074309"/>
    </source>
</evidence>
<dbReference type="InParanoid" id="A0A0H2S518"/>
<dbReference type="SUPFAM" id="SSF54427">
    <property type="entry name" value="NTF2-like"/>
    <property type="match status" value="1"/>
</dbReference>
<keyword evidence="5 13" id="KW-0999">Mitochondrion inner membrane</keyword>
<dbReference type="AlphaFoldDB" id="A0A0H2S518"/>
<keyword evidence="6" id="KW-0067">ATP-binding</keyword>
<keyword evidence="10 13" id="KW-0496">Mitochondrion</keyword>
<keyword evidence="18" id="KW-1185">Reference proteome</keyword>
<dbReference type="PIRSF" id="PIRSF037871">
    <property type="entry name" value="TIM44"/>
    <property type="match status" value="1"/>
</dbReference>
<comment type="similarity">
    <text evidence="2 13">Belongs to the Tim44 family.</text>
</comment>
<comment type="subcellular location">
    <subcellularLocation>
        <location evidence="1">Mitochondrion inner membrane</location>
        <topology evidence="1">Peripheral membrane protein</topology>
    </subcellularLocation>
</comment>
<evidence type="ECO:0000256" key="11">
    <source>
        <dbReference type="ARBA" id="ARBA00023136"/>
    </source>
</evidence>
<keyword evidence="14" id="KW-0175">Coiled coil</keyword>
<keyword evidence="7 13" id="KW-0653">Protein transport</keyword>
<organism evidence="17 18">
    <name type="scientific">Schizopora paradoxa</name>
    <dbReference type="NCBI Taxonomy" id="27342"/>
    <lineage>
        <taxon>Eukaryota</taxon>
        <taxon>Fungi</taxon>
        <taxon>Dikarya</taxon>
        <taxon>Basidiomycota</taxon>
        <taxon>Agaricomycotina</taxon>
        <taxon>Agaricomycetes</taxon>
        <taxon>Hymenochaetales</taxon>
        <taxon>Schizoporaceae</taxon>
        <taxon>Schizopora</taxon>
    </lineage>
</organism>
<accession>A0A0H2S518</accession>
<dbReference type="InterPro" id="IPR039544">
    <property type="entry name" value="Tim44-like"/>
</dbReference>
<keyword evidence="9 13" id="KW-0811">Translocation</keyword>
<evidence type="ECO:0000256" key="8">
    <source>
        <dbReference type="ARBA" id="ARBA00022946"/>
    </source>
</evidence>
<keyword evidence="3 13" id="KW-0813">Transport</keyword>
<evidence type="ECO:0000256" key="10">
    <source>
        <dbReference type="ARBA" id="ARBA00023128"/>
    </source>
</evidence>
<dbReference type="EMBL" id="KQ085889">
    <property type="protein sequence ID" value="KLO19014.1"/>
    <property type="molecule type" value="Genomic_DNA"/>
</dbReference>
<dbReference type="InterPro" id="IPR032710">
    <property type="entry name" value="NTF2-like_dom_sf"/>
</dbReference>
<dbReference type="Gene3D" id="3.10.450.240">
    <property type="match status" value="1"/>
</dbReference>
<protein>
    <recommendedName>
        <fullName evidence="12 13">Mitochondrial import inner membrane translocase subunit TIM44</fullName>
    </recommendedName>
</protein>
<dbReference type="InterPro" id="IPR017303">
    <property type="entry name" value="Tim44"/>
</dbReference>
<dbReference type="Proteomes" id="UP000053477">
    <property type="component" value="Unassembled WGS sequence"/>
</dbReference>
<feature type="domain" description="Tim44-like" evidence="16">
    <location>
        <begin position="294"/>
        <end position="447"/>
    </location>
</feature>
<keyword evidence="4" id="KW-0547">Nucleotide-binding</keyword>
<evidence type="ECO:0000313" key="17">
    <source>
        <dbReference type="EMBL" id="KLO19014.1"/>
    </source>
</evidence>
<evidence type="ECO:0000256" key="3">
    <source>
        <dbReference type="ARBA" id="ARBA00022448"/>
    </source>
</evidence>
<dbReference type="FunCoup" id="A0A0H2S518">
    <property type="interactions" value="365"/>
</dbReference>
<dbReference type="PANTHER" id="PTHR10721:SF1">
    <property type="entry name" value="MITOCHONDRIAL IMPORT INNER MEMBRANE TRANSLOCASE SUBUNIT TIM44"/>
    <property type="match status" value="1"/>
</dbReference>
<dbReference type="GO" id="GO:0051087">
    <property type="term" value="F:protein-folding chaperone binding"/>
    <property type="evidence" value="ECO:0007669"/>
    <property type="project" value="InterPro"/>
</dbReference>